<gene>
    <name evidence="2" type="ORF">ARMOST_11165</name>
</gene>
<feature type="compositionally biased region" description="Polar residues" evidence="1">
    <location>
        <begin position="244"/>
        <end position="266"/>
    </location>
</feature>
<organism evidence="2 3">
    <name type="scientific">Armillaria ostoyae</name>
    <name type="common">Armillaria root rot fungus</name>
    <dbReference type="NCBI Taxonomy" id="47428"/>
    <lineage>
        <taxon>Eukaryota</taxon>
        <taxon>Fungi</taxon>
        <taxon>Dikarya</taxon>
        <taxon>Basidiomycota</taxon>
        <taxon>Agaricomycotina</taxon>
        <taxon>Agaricomycetes</taxon>
        <taxon>Agaricomycetidae</taxon>
        <taxon>Agaricales</taxon>
        <taxon>Marasmiineae</taxon>
        <taxon>Physalacriaceae</taxon>
        <taxon>Armillaria</taxon>
    </lineage>
</organism>
<feature type="region of interest" description="Disordered" evidence="1">
    <location>
        <begin position="199"/>
        <end position="372"/>
    </location>
</feature>
<dbReference type="Proteomes" id="UP000219338">
    <property type="component" value="Unassembled WGS sequence"/>
</dbReference>
<evidence type="ECO:0000313" key="2">
    <source>
        <dbReference type="EMBL" id="SJL07813.1"/>
    </source>
</evidence>
<keyword evidence="3" id="KW-1185">Reference proteome</keyword>
<protein>
    <submittedName>
        <fullName evidence="2">Uncharacterized protein</fullName>
    </submittedName>
</protein>
<evidence type="ECO:0000313" key="3">
    <source>
        <dbReference type="Proteomes" id="UP000219338"/>
    </source>
</evidence>
<accession>A0A284RGD4</accession>
<name>A0A284RGD4_ARMOS</name>
<dbReference type="EMBL" id="FUEG01000008">
    <property type="protein sequence ID" value="SJL07813.1"/>
    <property type="molecule type" value="Genomic_DNA"/>
</dbReference>
<dbReference type="OMA" id="EALHEFC"/>
<evidence type="ECO:0000256" key="1">
    <source>
        <dbReference type="SAM" id="MobiDB-lite"/>
    </source>
</evidence>
<dbReference type="STRING" id="47428.A0A284RGD4"/>
<dbReference type="OrthoDB" id="3358956at2759"/>
<proteinExistence type="predicted"/>
<dbReference type="AlphaFoldDB" id="A0A284RGD4"/>
<sequence>MSQNNHLFNRLCDDIETRETAKEIYRLANAKTRPGSGFDLGALRTGLPAICVYIALKNNQISRASAQQSSCLKPSDFDKGVTAVESALGAGTSRRSRSNTDGFYQNLIEEYELMPIAQLVTSWVRRTESVLVMREVFNVDRKEVKCAVFFWVCSFLKDDVVIEKEAFLSQFAIDAKTFEPIVKKLIKTAGSLAQQIKAERNTYDPSKKVTPFSTPHASPRKSPSKTPLRVAPSNSPTKPDLTAPSPTKTIAKSLFAPSTSTPSARKSPSKPLRVPPTNDKRKEDNPLESPTKKRKLQSPQPAEEVPTQSPTKKRKVETPRGSPVKVDDENPFQSPSKKSSSRIHIPFPQPQFSPPDDLFSEEEPELAPQRRFRPVFLDAKQWASRDPRLESIARKADNAKRRIIEARGHPFGNG</sequence>
<reference evidence="3" key="1">
    <citation type="journal article" date="2017" name="Nat. Ecol. Evol.">
        <title>Genome expansion and lineage-specific genetic innovations in the forest pathogenic fungi Armillaria.</title>
        <authorList>
            <person name="Sipos G."/>
            <person name="Prasanna A.N."/>
            <person name="Walter M.C."/>
            <person name="O'Connor E."/>
            <person name="Balint B."/>
            <person name="Krizsan K."/>
            <person name="Kiss B."/>
            <person name="Hess J."/>
            <person name="Varga T."/>
            <person name="Slot J."/>
            <person name="Riley R."/>
            <person name="Boka B."/>
            <person name="Rigling D."/>
            <person name="Barry K."/>
            <person name="Lee J."/>
            <person name="Mihaltcheva S."/>
            <person name="LaButti K."/>
            <person name="Lipzen A."/>
            <person name="Waldron R."/>
            <person name="Moloney N.M."/>
            <person name="Sperisen C."/>
            <person name="Kredics L."/>
            <person name="Vagvoelgyi C."/>
            <person name="Patrignani A."/>
            <person name="Fitzpatrick D."/>
            <person name="Nagy I."/>
            <person name="Doyle S."/>
            <person name="Anderson J.B."/>
            <person name="Grigoriev I.V."/>
            <person name="Gueldener U."/>
            <person name="Muensterkoetter M."/>
            <person name="Nagy L.G."/>
        </authorList>
    </citation>
    <scope>NUCLEOTIDE SEQUENCE [LARGE SCALE GENOMIC DNA]</scope>
    <source>
        <strain evidence="3">C18/9</strain>
    </source>
</reference>